<protein>
    <submittedName>
        <fullName evidence="4">Truncated apolipoprotein C-I</fullName>
    </submittedName>
</protein>
<gene>
    <name evidence="2" type="ORF">TASK_LOCUS8460</name>
</gene>
<sequence>MKTSIFLALAILVITVVAAPADDKGQEDLKKKVMKHLGEVRRFFREDPLGQKIIYQFQEMIAIAKTIRQRIRKRLGEYLKGLENE</sequence>
<feature type="chain" id="PRO_5043132751" evidence="1">
    <location>
        <begin position="19"/>
        <end position="85"/>
    </location>
</feature>
<dbReference type="AlphaFoldDB" id="A0A0R3WCM1"/>
<accession>A0A0R3WCM1</accession>
<evidence type="ECO:0000313" key="3">
    <source>
        <dbReference type="Proteomes" id="UP000282613"/>
    </source>
</evidence>
<reference evidence="4" key="1">
    <citation type="submission" date="2017-02" db="UniProtKB">
        <authorList>
            <consortium name="WormBaseParasite"/>
        </authorList>
    </citation>
    <scope>IDENTIFICATION</scope>
</reference>
<dbReference type="Proteomes" id="UP000282613">
    <property type="component" value="Unassembled WGS sequence"/>
</dbReference>
<reference evidence="2 3" key="2">
    <citation type="submission" date="2018-11" db="EMBL/GenBank/DDBJ databases">
        <authorList>
            <consortium name="Pathogen Informatics"/>
        </authorList>
    </citation>
    <scope>NUCLEOTIDE SEQUENCE [LARGE SCALE GENOMIC DNA]</scope>
</reference>
<dbReference type="EMBL" id="UYRS01018804">
    <property type="protein sequence ID" value="VDK40334.1"/>
    <property type="molecule type" value="Genomic_DNA"/>
</dbReference>
<proteinExistence type="predicted"/>
<dbReference type="WBParaSite" id="TASK_0000845901-mRNA-1">
    <property type="protein sequence ID" value="TASK_0000845901-mRNA-1"/>
    <property type="gene ID" value="TASK_0000845901"/>
</dbReference>
<dbReference type="Pfam" id="PF05596">
    <property type="entry name" value="Taeniidae_ag"/>
    <property type="match status" value="1"/>
</dbReference>
<keyword evidence="3" id="KW-1185">Reference proteome</keyword>
<dbReference type="InterPro" id="IPR008860">
    <property type="entry name" value="Taeniidae_ag"/>
</dbReference>
<keyword evidence="1" id="KW-0732">Signal</keyword>
<evidence type="ECO:0000313" key="2">
    <source>
        <dbReference type="EMBL" id="VDK40334.1"/>
    </source>
</evidence>
<name>A0A0R3WCM1_TAEAS</name>
<dbReference type="OrthoDB" id="6260553at2759"/>
<organism evidence="4">
    <name type="scientific">Taenia asiatica</name>
    <name type="common">Asian tapeworm</name>
    <dbReference type="NCBI Taxonomy" id="60517"/>
    <lineage>
        <taxon>Eukaryota</taxon>
        <taxon>Metazoa</taxon>
        <taxon>Spiralia</taxon>
        <taxon>Lophotrochozoa</taxon>
        <taxon>Platyhelminthes</taxon>
        <taxon>Cestoda</taxon>
        <taxon>Eucestoda</taxon>
        <taxon>Cyclophyllidea</taxon>
        <taxon>Taeniidae</taxon>
        <taxon>Taenia</taxon>
    </lineage>
</organism>
<feature type="signal peptide" evidence="1">
    <location>
        <begin position="1"/>
        <end position="18"/>
    </location>
</feature>
<evidence type="ECO:0000313" key="4">
    <source>
        <dbReference type="WBParaSite" id="TASK_0000845901-mRNA-1"/>
    </source>
</evidence>
<evidence type="ECO:0000256" key="1">
    <source>
        <dbReference type="SAM" id="SignalP"/>
    </source>
</evidence>